<dbReference type="Gramene" id="VVA11843">
    <property type="protein sequence ID" value="VVA11843"/>
    <property type="gene ID" value="Prudul26B017590"/>
</dbReference>
<evidence type="ECO:0000313" key="2">
    <source>
        <dbReference type="EMBL" id="VVA11843.1"/>
    </source>
</evidence>
<dbReference type="PANTHER" id="PTHR33130:SF45">
    <property type="entry name" value="OS05G0541700 PROTEIN"/>
    <property type="match status" value="1"/>
</dbReference>
<feature type="compositionally biased region" description="Polar residues" evidence="1">
    <location>
        <begin position="265"/>
        <end position="276"/>
    </location>
</feature>
<feature type="region of interest" description="Disordered" evidence="1">
    <location>
        <begin position="197"/>
        <end position="345"/>
    </location>
</feature>
<protein>
    <submittedName>
        <fullName evidence="2">PREDICTED: serine/threonine-kinase</fullName>
    </submittedName>
</protein>
<dbReference type="InParanoid" id="A0A5E4E7S4"/>
<proteinExistence type="predicted"/>
<feature type="compositionally biased region" description="Low complexity" evidence="1">
    <location>
        <begin position="247"/>
        <end position="263"/>
    </location>
</feature>
<sequence>MQGVGRFKCDGGWEGSYKAWVLKGESAFRSIKTRRRKRKKKEKEPLCRFGLRFSLSLLCVRGREKERRREELAEIHSEELLEEFEVKSIAISWDNFQGGSHFIEIYKEKVEKSSLEDCSCLRNLSITGVQKEMERDCLRHTHTKDTHNPNTRDRTAGDASASLLLRASSDAIRHATTSSDFVLQWGNRKRLRCMKIQVKDKGKDDSDAPVTRTTVRVDRRVVRPDKDPANQPSTAGNSNQTNGYLNLRQRPLSPQQPPLQRVLRNSETTTSAMRGQSNGGLRGIVPPDNRGGAHDKKGNHHHHNHHHHNNENNNTKSAASSDTAHDSKKGGGGSSSGSGEAALAPPMVWPPKFVIALTNKEKEEDFMAIKGSKLPQRPKKRAKFIQRTLNLVSPGAWLCDLTLERYEVREKKISKKRPRGLKAMGNVESDSE</sequence>
<dbReference type="Proteomes" id="UP000327085">
    <property type="component" value="Chromosome 1"/>
</dbReference>
<dbReference type="EMBL" id="CABIKO010000004">
    <property type="protein sequence ID" value="VVA11843.1"/>
    <property type="molecule type" value="Genomic_DNA"/>
</dbReference>
<keyword evidence="2" id="KW-0418">Kinase</keyword>
<dbReference type="PANTHER" id="PTHR33130">
    <property type="entry name" value="PUTATIVE (DUF1639)-RELATED"/>
    <property type="match status" value="1"/>
</dbReference>
<accession>A0A5E4E7S4</accession>
<gene>
    <name evidence="2" type="ORF">ALMOND_2B017590</name>
</gene>
<evidence type="ECO:0000313" key="3">
    <source>
        <dbReference type="Proteomes" id="UP000327085"/>
    </source>
</evidence>
<dbReference type="OMA" id="APPMVWP"/>
<feature type="compositionally biased region" description="Polar residues" evidence="1">
    <location>
        <begin position="230"/>
        <end position="244"/>
    </location>
</feature>
<reference evidence="3" key="1">
    <citation type="journal article" date="2020" name="Plant J.">
        <title>Transposons played a major role in the diversification between the closely related almond and peach genomes: results from the almond genome sequence.</title>
        <authorList>
            <person name="Alioto T."/>
            <person name="Alexiou K.G."/>
            <person name="Bardil A."/>
            <person name="Barteri F."/>
            <person name="Castanera R."/>
            <person name="Cruz F."/>
            <person name="Dhingra A."/>
            <person name="Duval H."/>
            <person name="Fernandez I Marti A."/>
            <person name="Frias L."/>
            <person name="Galan B."/>
            <person name="Garcia J.L."/>
            <person name="Howad W."/>
            <person name="Gomez-Garrido J."/>
            <person name="Gut M."/>
            <person name="Julca I."/>
            <person name="Morata J."/>
            <person name="Puigdomenech P."/>
            <person name="Ribeca P."/>
            <person name="Rubio Cabetas M.J."/>
            <person name="Vlasova A."/>
            <person name="Wirthensohn M."/>
            <person name="Garcia-Mas J."/>
            <person name="Gabaldon T."/>
            <person name="Casacuberta J.M."/>
            <person name="Arus P."/>
        </authorList>
    </citation>
    <scope>NUCLEOTIDE SEQUENCE [LARGE SCALE GENOMIC DNA]</scope>
    <source>
        <strain evidence="3">cv. Texas</strain>
    </source>
</reference>
<feature type="compositionally biased region" description="Basic and acidic residues" evidence="1">
    <location>
        <begin position="197"/>
        <end position="206"/>
    </location>
</feature>
<keyword evidence="2" id="KW-0808">Transferase</keyword>
<dbReference type="GO" id="GO:0016301">
    <property type="term" value="F:kinase activity"/>
    <property type="evidence" value="ECO:0007669"/>
    <property type="project" value="UniProtKB-KW"/>
</dbReference>
<evidence type="ECO:0000256" key="1">
    <source>
        <dbReference type="SAM" id="MobiDB-lite"/>
    </source>
</evidence>
<dbReference type="AlphaFoldDB" id="A0A5E4E7S4"/>
<dbReference type="Pfam" id="PF07797">
    <property type="entry name" value="DUF1639"/>
    <property type="match status" value="1"/>
</dbReference>
<name>A0A5E4E7S4_PRUDU</name>
<feature type="compositionally biased region" description="Basic and acidic residues" evidence="1">
    <location>
        <begin position="215"/>
        <end position="228"/>
    </location>
</feature>
<feature type="compositionally biased region" description="Basic residues" evidence="1">
    <location>
        <begin position="297"/>
        <end position="308"/>
    </location>
</feature>
<dbReference type="InterPro" id="IPR012438">
    <property type="entry name" value="DUF1639"/>
</dbReference>
<organism evidence="2 3">
    <name type="scientific">Prunus dulcis</name>
    <name type="common">Almond</name>
    <name type="synonym">Amygdalus dulcis</name>
    <dbReference type="NCBI Taxonomy" id="3755"/>
    <lineage>
        <taxon>Eukaryota</taxon>
        <taxon>Viridiplantae</taxon>
        <taxon>Streptophyta</taxon>
        <taxon>Embryophyta</taxon>
        <taxon>Tracheophyta</taxon>
        <taxon>Spermatophyta</taxon>
        <taxon>Magnoliopsida</taxon>
        <taxon>eudicotyledons</taxon>
        <taxon>Gunneridae</taxon>
        <taxon>Pentapetalae</taxon>
        <taxon>rosids</taxon>
        <taxon>fabids</taxon>
        <taxon>Rosales</taxon>
        <taxon>Rosaceae</taxon>
        <taxon>Amygdaloideae</taxon>
        <taxon>Amygdaleae</taxon>
        <taxon>Prunus</taxon>
    </lineage>
</organism>